<feature type="compositionally biased region" description="Polar residues" evidence="1">
    <location>
        <begin position="117"/>
        <end position="134"/>
    </location>
</feature>
<gene>
    <name evidence="2" type="ORF">NDU88_003246</name>
</gene>
<name>A0AAV7W5I0_PLEWA</name>
<keyword evidence="3" id="KW-1185">Reference proteome</keyword>
<evidence type="ECO:0000256" key="1">
    <source>
        <dbReference type="SAM" id="MobiDB-lite"/>
    </source>
</evidence>
<sequence>MRISTTTRQGATTEVKHGSGEKTSVKAKNTSLDRFFEKSREIAPEETGMMSSLVVLEQSVPIETGSEAGLPSQEVTGGSEDHNLDVSQLKNYATGNQVDLMNNSQTDMTPTHLEAVRQQQRSPGRNEASNSGSPTEDLVNLANESLINNGKMEMVRLTIPRDKEMMQSDTFVSLSDHSSWSSNEQLDFAVDKISSEPNSETSSLMSIKNYTRAVRVLR</sequence>
<feature type="region of interest" description="Disordered" evidence="1">
    <location>
        <begin position="1"/>
        <end position="26"/>
    </location>
</feature>
<protein>
    <submittedName>
        <fullName evidence="2">Uncharacterized protein</fullName>
    </submittedName>
</protein>
<dbReference type="AlphaFoldDB" id="A0AAV7W5I0"/>
<reference evidence="2" key="1">
    <citation type="journal article" date="2022" name="bioRxiv">
        <title>Sequencing and chromosome-scale assembly of the giantPleurodeles waltlgenome.</title>
        <authorList>
            <person name="Brown T."/>
            <person name="Elewa A."/>
            <person name="Iarovenko S."/>
            <person name="Subramanian E."/>
            <person name="Araus A.J."/>
            <person name="Petzold A."/>
            <person name="Susuki M."/>
            <person name="Suzuki K.-i.T."/>
            <person name="Hayashi T."/>
            <person name="Toyoda A."/>
            <person name="Oliveira C."/>
            <person name="Osipova E."/>
            <person name="Leigh N.D."/>
            <person name="Simon A."/>
            <person name="Yun M.H."/>
        </authorList>
    </citation>
    <scope>NUCLEOTIDE SEQUENCE</scope>
    <source>
        <strain evidence="2">20211129_DDA</strain>
        <tissue evidence="2">Liver</tissue>
    </source>
</reference>
<accession>A0AAV7W5I0</accession>
<feature type="region of interest" description="Disordered" evidence="1">
    <location>
        <begin position="115"/>
        <end position="137"/>
    </location>
</feature>
<evidence type="ECO:0000313" key="3">
    <source>
        <dbReference type="Proteomes" id="UP001066276"/>
    </source>
</evidence>
<proteinExistence type="predicted"/>
<feature type="compositionally biased region" description="Polar residues" evidence="1">
    <location>
        <begin position="1"/>
        <end position="12"/>
    </location>
</feature>
<organism evidence="2 3">
    <name type="scientific">Pleurodeles waltl</name>
    <name type="common">Iberian ribbed newt</name>
    <dbReference type="NCBI Taxonomy" id="8319"/>
    <lineage>
        <taxon>Eukaryota</taxon>
        <taxon>Metazoa</taxon>
        <taxon>Chordata</taxon>
        <taxon>Craniata</taxon>
        <taxon>Vertebrata</taxon>
        <taxon>Euteleostomi</taxon>
        <taxon>Amphibia</taxon>
        <taxon>Batrachia</taxon>
        <taxon>Caudata</taxon>
        <taxon>Salamandroidea</taxon>
        <taxon>Salamandridae</taxon>
        <taxon>Pleurodelinae</taxon>
        <taxon>Pleurodeles</taxon>
    </lineage>
</organism>
<dbReference type="EMBL" id="JANPWB010000002">
    <property type="protein sequence ID" value="KAJ1207856.1"/>
    <property type="molecule type" value="Genomic_DNA"/>
</dbReference>
<evidence type="ECO:0000313" key="2">
    <source>
        <dbReference type="EMBL" id="KAJ1207856.1"/>
    </source>
</evidence>
<dbReference type="Proteomes" id="UP001066276">
    <property type="component" value="Chromosome 1_2"/>
</dbReference>
<comment type="caution">
    <text evidence="2">The sequence shown here is derived from an EMBL/GenBank/DDBJ whole genome shotgun (WGS) entry which is preliminary data.</text>
</comment>
<feature type="compositionally biased region" description="Basic and acidic residues" evidence="1">
    <location>
        <begin position="14"/>
        <end position="24"/>
    </location>
</feature>